<keyword evidence="2" id="KW-1185">Reference proteome</keyword>
<accession>A0A9P6AV21</accession>
<evidence type="ECO:0000313" key="1">
    <source>
        <dbReference type="EMBL" id="KAF9512264.1"/>
    </source>
</evidence>
<gene>
    <name evidence="1" type="ORF">BS47DRAFT_1088645</name>
</gene>
<comment type="caution">
    <text evidence="1">The sequence shown here is derived from an EMBL/GenBank/DDBJ whole genome shotgun (WGS) entry which is preliminary data.</text>
</comment>
<evidence type="ECO:0000313" key="2">
    <source>
        <dbReference type="Proteomes" id="UP000886523"/>
    </source>
</evidence>
<proteinExistence type="predicted"/>
<reference evidence="1" key="1">
    <citation type="journal article" date="2020" name="Nat. Commun.">
        <title>Large-scale genome sequencing of mycorrhizal fungi provides insights into the early evolution of symbiotic traits.</title>
        <authorList>
            <person name="Miyauchi S."/>
            <person name="Kiss E."/>
            <person name="Kuo A."/>
            <person name="Drula E."/>
            <person name="Kohler A."/>
            <person name="Sanchez-Garcia M."/>
            <person name="Morin E."/>
            <person name="Andreopoulos B."/>
            <person name="Barry K.W."/>
            <person name="Bonito G."/>
            <person name="Buee M."/>
            <person name="Carver A."/>
            <person name="Chen C."/>
            <person name="Cichocki N."/>
            <person name="Clum A."/>
            <person name="Culley D."/>
            <person name="Crous P.W."/>
            <person name="Fauchery L."/>
            <person name="Girlanda M."/>
            <person name="Hayes R.D."/>
            <person name="Keri Z."/>
            <person name="LaButti K."/>
            <person name="Lipzen A."/>
            <person name="Lombard V."/>
            <person name="Magnuson J."/>
            <person name="Maillard F."/>
            <person name="Murat C."/>
            <person name="Nolan M."/>
            <person name="Ohm R.A."/>
            <person name="Pangilinan J."/>
            <person name="Pereira M.F."/>
            <person name="Perotto S."/>
            <person name="Peter M."/>
            <person name="Pfister S."/>
            <person name="Riley R."/>
            <person name="Sitrit Y."/>
            <person name="Stielow J.B."/>
            <person name="Szollosi G."/>
            <person name="Zifcakova L."/>
            <person name="Stursova M."/>
            <person name="Spatafora J.W."/>
            <person name="Tedersoo L."/>
            <person name="Vaario L.M."/>
            <person name="Yamada A."/>
            <person name="Yan M."/>
            <person name="Wang P."/>
            <person name="Xu J."/>
            <person name="Bruns T."/>
            <person name="Baldrian P."/>
            <person name="Vilgalys R."/>
            <person name="Dunand C."/>
            <person name="Henrissat B."/>
            <person name="Grigoriev I.V."/>
            <person name="Hibbett D."/>
            <person name="Nagy L.G."/>
            <person name="Martin F.M."/>
        </authorList>
    </citation>
    <scope>NUCLEOTIDE SEQUENCE</scope>
    <source>
        <strain evidence="1">UP504</strain>
    </source>
</reference>
<dbReference type="EMBL" id="MU128989">
    <property type="protein sequence ID" value="KAF9512264.1"/>
    <property type="molecule type" value="Genomic_DNA"/>
</dbReference>
<sequence length="113" mass="12713">MRTTHFGTVDNAILLLYSSFKQDPSWFKCISATLWVIDGTHQITVSAMISQYSGGMILALPCIFKIFFFEGAPLWRPQICSTEQLVRHAAGSFTFKVYLGLHHTRGSAAFEHL</sequence>
<protein>
    <submittedName>
        <fullName evidence="1">Uncharacterized protein</fullName>
    </submittedName>
</protein>
<dbReference type="Proteomes" id="UP000886523">
    <property type="component" value="Unassembled WGS sequence"/>
</dbReference>
<dbReference type="AlphaFoldDB" id="A0A9P6AV21"/>
<name>A0A9P6AV21_9AGAM</name>
<organism evidence="1 2">
    <name type="scientific">Hydnum rufescens UP504</name>
    <dbReference type="NCBI Taxonomy" id="1448309"/>
    <lineage>
        <taxon>Eukaryota</taxon>
        <taxon>Fungi</taxon>
        <taxon>Dikarya</taxon>
        <taxon>Basidiomycota</taxon>
        <taxon>Agaricomycotina</taxon>
        <taxon>Agaricomycetes</taxon>
        <taxon>Cantharellales</taxon>
        <taxon>Hydnaceae</taxon>
        <taxon>Hydnum</taxon>
    </lineage>
</organism>
<dbReference type="OrthoDB" id="2535105at2759"/>